<keyword evidence="1" id="KW-1185">Reference proteome</keyword>
<reference evidence="2" key="1">
    <citation type="submission" date="2017-02" db="UniProtKB">
        <authorList>
            <consortium name="WormBaseParasite"/>
        </authorList>
    </citation>
    <scope>IDENTIFICATION</scope>
</reference>
<dbReference type="WBParaSite" id="ALUE_0000170301-mRNA-1">
    <property type="protein sequence ID" value="ALUE_0000170301-mRNA-1"/>
    <property type="gene ID" value="ALUE_0000170301"/>
</dbReference>
<evidence type="ECO:0000313" key="2">
    <source>
        <dbReference type="WBParaSite" id="ALUE_0000170301-mRNA-1"/>
    </source>
</evidence>
<dbReference type="AlphaFoldDB" id="A0A0M3HJK8"/>
<proteinExistence type="predicted"/>
<name>A0A0M3HJK8_ASCLU</name>
<organism evidence="1 2">
    <name type="scientific">Ascaris lumbricoides</name>
    <name type="common">Giant roundworm</name>
    <dbReference type="NCBI Taxonomy" id="6252"/>
    <lineage>
        <taxon>Eukaryota</taxon>
        <taxon>Metazoa</taxon>
        <taxon>Ecdysozoa</taxon>
        <taxon>Nematoda</taxon>
        <taxon>Chromadorea</taxon>
        <taxon>Rhabditida</taxon>
        <taxon>Spirurina</taxon>
        <taxon>Ascaridomorpha</taxon>
        <taxon>Ascaridoidea</taxon>
        <taxon>Ascarididae</taxon>
        <taxon>Ascaris</taxon>
    </lineage>
</organism>
<sequence length="145" mass="17125">KNSKIIKFHILQSEIFFGNHFSRFFENLLFVSKFEKKLRLHRVSLRYRNISKHYNLRNPSFTEYTNEAHALTEQHLQMDCGINKAPTPNSECENHKSRFTLNRMSIPRDLIRIGLNKHTNTVPTRRTSRNQTELTIFMSKSVGGM</sequence>
<dbReference type="Proteomes" id="UP000036681">
    <property type="component" value="Unplaced"/>
</dbReference>
<protein>
    <submittedName>
        <fullName evidence="2">Ovule protein</fullName>
    </submittedName>
</protein>
<evidence type="ECO:0000313" key="1">
    <source>
        <dbReference type="Proteomes" id="UP000036681"/>
    </source>
</evidence>
<accession>A0A0M3HJK8</accession>